<proteinExistence type="predicted"/>
<accession>A0A7R9GQC1</accession>
<protein>
    <submittedName>
        <fullName evidence="1">Uncharacterized protein</fullName>
    </submittedName>
</protein>
<name>A0A7R9GQC1_TIMCR</name>
<dbReference type="AlphaFoldDB" id="A0A7R9GQC1"/>
<reference evidence="1" key="1">
    <citation type="submission" date="2020-11" db="EMBL/GenBank/DDBJ databases">
        <authorList>
            <person name="Tran Van P."/>
        </authorList>
    </citation>
    <scope>NUCLEOTIDE SEQUENCE</scope>
</reference>
<dbReference type="EMBL" id="OC316574">
    <property type="protein sequence ID" value="CAD7392679.1"/>
    <property type="molecule type" value="Genomic_DNA"/>
</dbReference>
<gene>
    <name evidence="1" type="ORF">TCEB3V08_LOCUS691</name>
</gene>
<evidence type="ECO:0000313" key="1">
    <source>
        <dbReference type="EMBL" id="CAD7392679.1"/>
    </source>
</evidence>
<sequence>MMQANPHKCPVFSRQAATRTQGFATFIRNKGEHIFHCNLKMLTKAFLNLSLSLVALIRINVIYYCDLVARFKGPSLVEVVIQVLLASPIRNVDCCNALPRRTSYNKPGPPTPGKNGRHSLQESFALSNDNTTGYAENICSRVSAHN</sequence>
<organism evidence="1">
    <name type="scientific">Timema cristinae</name>
    <name type="common">Walking stick</name>
    <dbReference type="NCBI Taxonomy" id="61476"/>
    <lineage>
        <taxon>Eukaryota</taxon>
        <taxon>Metazoa</taxon>
        <taxon>Ecdysozoa</taxon>
        <taxon>Arthropoda</taxon>
        <taxon>Hexapoda</taxon>
        <taxon>Insecta</taxon>
        <taxon>Pterygota</taxon>
        <taxon>Neoptera</taxon>
        <taxon>Polyneoptera</taxon>
        <taxon>Phasmatodea</taxon>
        <taxon>Timematodea</taxon>
        <taxon>Timematoidea</taxon>
        <taxon>Timematidae</taxon>
        <taxon>Timema</taxon>
    </lineage>
</organism>